<accession>A0AAV6M2L0</accession>
<reference evidence="2 3" key="1">
    <citation type="journal article" date="2021" name="Hortic Res">
        <title>The domestication of Cucurbita argyrosperma as revealed by the genome of its wild relative.</title>
        <authorList>
            <person name="Barrera-Redondo J."/>
            <person name="Sanchez-de la Vega G."/>
            <person name="Aguirre-Liguori J.A."/>
            <person name="Castellanos-Morales G."/>
            <person name="Gutierrez-Guerrero Y.T."/>
            <person name="Aguirre-Dugua X."/>
            <person name="Aguirre-Planter E."/>
            <person name="Tenaillon M.I."/>
            <person name="Lira-Saade R."/>
            <person name="Eguiarte L.E."/>
        </authorList>
    </citation>
    <scope>NUCLEOTIDE SEQUENCE [LARGE SCALE GENOMIC DNA]</scope>
    <source>
        <strain evidence="2">JBR-2021</strain>
    </source>
</reference>
<dbReference type="Proteomes" id="UP000685013">
    <property type="component" value="Chromosome 18"/>
</dbReference>
<dbReference type="AlphaFoldDB" id="A0AAV6M2L0"/>
<feature type="non-terminal residue" evidence="2">
    <location>
        <position position="1"/>
    </location>
</feature>
<comment type="caution">
    <text evidence="2">The sequence shown here is derived from an EMBL/GenBank/DDBJ whole genome shotgun (WGS) entry which is preliminary data.</text>
</comment>
<feature type="transmembrane region" description="Helical" evidence="1">
    <location>
        <begin position="31"/>
        <end position="50"/>
    </location>
</feature>
<organism evidence="2 3">
    <name type="scientific">Cucurbita argyrosperma subsp. sororia</name>
    <dbReference type="NCBI Taxonomy" id="37648"/>
    <lineage>
        <taxon>Eukaryota</taxon>
        <taxon>Viridiplantae</taxon>
        <taxon>Streptophyta</taxon>
        <taxon>Embryophyta</taxon>
        <taxon>Tracheophyta</taxon>
        <taxon>Spermatophyta</taxon>
        <taxon>Magnoliopsida</taxon>
        <taxon>eudicotyledons</taxon>
        <taxon>Gunneridae</taxon>
        <taxon>Pentapetalae</taxon>
        <taxon>rosids</taxon>
        <taxon>fabids</taxon>
        <taxon>Cucurbitales</taxon>
        <taxon>Cucurbitaceae</taxon>
        <taxon>Cucurbiteae</taxon>
        <taxon>Cucurbita</taxon>
    </lineage>
</organism>
<sequence>MVWSFMEALALERLTAVVPCEVVLQAKFPSSPFSCLIVSVVVFLLIKNLFPSCIGSLKSESLLENAAYLHEFSAGFAREVPVKINFQKQEADATFPGVVSVSFYASGLTLSLVILVDLDDLDRVVCTNLMSTNSIYGVHGNLIPVLHRYSLGEEVNPMDFPFVVNSMGPLIFQVFGNLLCVLVVLKQGNIYEIAIMLYSSEGSFRKFFSFLDTRIRIYSKTCWDRFSPPANVYRFSSWVIPTFP</sequence>
<evidence type="ECO:0000313" key="3">
    <source>
        <dbReference type="Proteomes" id="UP000685013"/>
    </source>
</evidence>
<proteinExistence type="predicted"/>
<feature type="transmembrane region" description="Helical" evidence="1">
    <location>
        <begin position="167"/>
        <end position="185"/>
    </location>
</feature>
<feature type="transmembrane region" description="Helical" evidence="1">
    <location>
        <begin position="93"/>
        <end position="115"/>
    </location>
</feature>
<keyword evidence="3" id="KW-1185">Reference proteome</keyword>
<keyword evidence="1" id="KW-0812">Transmembrane</keyword>
<dbReference type="EMBL" id="JAGKQH010000018">
    <property type="protein sequence ID" value="KAG6573978.1"/>
    <property type="molecule type" value="Genomic_DNA"/>
</dbReference>
<keyword evidence="1" id="KW-1133">Transmembrane helix</keyword>
<name>A0AAV6M2L0_9ROSI</name>
<evidence type="ECO:0000256" key="1">
    <source>
        <dbReference type="SAM" id="Phobius"/>
    </source>
</evidence>
<evidence type="ECO:0000313" key="2">
    <source>
        <dbReference type="EMBL" id="KAG6573978.1"/>
    </source>
</evidence>
<protein>
    <submittedName>
        <fullName evidence="2">Uncharacterized protein</fullName>
    </submittedName>
</protein>
<gene>
    <name evidence="2" type="ORF">SDJN03_27865</name>
</gene>
<keyword evidence="1" id="KW-0472">Membrane</keyword>